<organism evidence="5 6">
    <name type="scientific">Peribacillus asahii</name>
    <dbReference type="NCBI Taxonomy" id="228899"/>
    <lineage>
        <taxon>Bacteria</taxon>
        <taxon>Bacillati</taxon>
        <taxon>Bacillota</taxon>
        <taxon>Bacilli</taxon>
        <taxon>Bacillales</taxon>
        <taxon>Bacillaceae</taxon>
        <taxon>Peribacillus</taxon>
    </lineage>
</organism>
<dbReference type="SUPFAM" id="SSF56349">
    <property type="entry name" value="DNA breaking-rejoining enzymes"/>
    <property type="match status" value="1"/>
</dbReference>
<dbReference type="PANTHER" id="PTHR30349">
    <property type="entry name" value="PHAGE INTEGRASE-RELATED"/>
    <property type="match status" value="1"/>
</dbReference>
<keyword evidence="3" id="KW-0233">DNA recombination</keyword>
<evidence type="ECO:0000259" key="4">
    <source>
        <dbReference type="PROSITE" id="PS51898"/>
    </source>
</evidence>
<dbReference type="AlphaFoldDB" id="A0A3Q9RKF2"/>
<keyword evidence="2" id="KW-0229">DNA integration</keyword>
<dbReference type="Proteomes" id="UP000283095">
    <property type="component" value="Chromosome"/>
</dbReference>
<reference evidence="5 6" key="1">
    <citation type="submission" date="2018-01" db="EMBL/GenBank/DDBJ databases">
        <title>Bacillus asahii Genome sequencing and assembly.</title>
        <authorList>
            <person name="Jiang H."/>
            <person name="Feng Y."/>
            <person name="Zhao F."/>
            <person name="Lin X."/>
        </authorList>
    </citation>
    <scope>NUCLEOTIDE SEQUENCE [LARGE SCALE GENOMIC DNA]</scope>
    <source>
        <strain evidence="5 6">OM18</strain>
    </source>
</reference>
<sequence>MDKIIEYKGYFGVKYKRLRENKPYEVMVAGITKEYNDFTYMMVIGTNGKVYFDTYKYLNGELGNEGFSKRELALRALKLLYSYIELFNTEIRYLDVDDKNKIIAFLQGGQGIGQYISYDFKTVRKNDTVNNYLGVYRSFFRYLGIKNSIFEEISGTKKIIGSGSAFNSKANALEVQTYSMNLKEIKTKVVPKYIRYSEYLDIIKLIEDKYTLREKIIVKLMYEYGLRIGEVLGLTLEDIQGEDITKQKGKCRLILRNRFTDEPWQKAKGCLPVISRDTYNKDEYYEEDNGFQIVKILPTTFDLIQEYIDETTSPFSMSDKAYQNYSEKNIADKVSQIDIDRNAYVFISKNYKPISGGGWNEIMKKIFKEIGIKVDKGKKTDNLNHRFRHGFAMFKVLQEEFDEFKLAHVMRHSNINSVKKYFNPTEDDLIDFAIKQDELTKKGLNL</sequence>
<dbReference type="Gene3D" id="1.10.443.10">
    <property type="entry name" value="Intergrase catalytic core"/>
    <property type="match status" value="1"/>
</dbReference>
<evidence type="ECO:0000313" key="5">
    <source>
        <dbReference type="EMBL" id="AZV41554.1"/>
    </source>
</evidence>
<protein>
    <recommendedName>
        <fullName evidence="4">Tyr recombinase domain-containing protein</fullName>
    </recommendedName>
</protein>
<dbReference type="InterPro" id="IPR011010">
    <property type="entry name" value="DNA_brk_join_enz"/>
</dbReference>
<gene>
    <name evidence="5" type="ORF">BAOM_0943</name>
</gene>
<dbReference type="InterPro" id="IPR013762">
    <property type="entry name" value="Integrase-like_cat_sf"/>
</dbReference>
<dbReference type="InterPro" id="IPR002104">
    <property type="entry name" value="Integrase_catalytic"/>
</dbReference>
<dbReference type="OrthoDB" id="9803188at2"/>
<dbReference type="PANTHER" id="PTHR30349:SF77">
    <property type="entry name" value="TYROSINE RECOMBINASE XERC"/>
    <property type="match status" value="1"/>
</dbReference>
<name>A0A3Q9RKF2_9BACI</name>
<dbReference type="EMBL" id="CP026095">
    <property type="protein sequence ID" value="AZV41554.1"/>
    <property type="molecule type" value="Genomic_DNA"/>
</dbReference>
<comment type="subcellular location">
    <subcellularLocation>
        <location evidence="1">Cytoplasm</location>
    </subcellularLocation>
</comment>
<evidence type="ECO:0000256" key="3">
    <source>
        <dbReference type="ARBA" id="ARBA00023172"/>
    </source>
</evidence>
<proteinExistence type="predicted"/>
<accession>A0A3Q9RKF2</accession>
<dbReference type="Pfam" id="PF00589">
    <property type="entry name" value="Phage_integrase"/>
    <property type="match status" value="1"/>
</dbReference>
<dbReference type="GO" id="GO:0005737">
    <property type="term" value="C:cytoplasm"/>
    <property type="evidence" value="ECO:0007669"/>
    <property type="project" value="UniProtKB-SubCell"/>
</dbReference>
<evidence type="ECO:0000313" key="6">
    <source>
        <dbReference type="Proteomes" id="UP000283095"/>
    </source>
</evidence>
<evidence type="ECO:0000256" key="2">
    <source>
        <dbReference type="ARBA" id="ARBA00022908"/>
    </source>
</evidence>
<dbReference type="GO" id="GO:0006310">
    <property type="term" value="P:DNA recombination"/>
    <property type="evidence" value="ECO:0007669"/>
    <property type="project" value="UniProtKB-KW"/>
</dbReference>
<dbReference type="PROSITE" id="PS51898">
    <property type="entry name" value="TYR_RECOMBINASE"/>
    <property type="match status" value="1"/>
</dbReference>
<dbReference type="CDD" id="cd00397">
    <property type="entry name" value="DNA_BRE_C"/>
    <property type="match status" value="1"/>
</dbReference>
<evidence type="ECO:0000256" key="1">
    <source>
        <dbReference type="ARBA" id="ARBA00004496"/>
    </source>
</evidence>
<dbReference type="GO" id="GO:0003677">
    <property type="term" value="F:DNA binding"/>
    <property type="evidence" value="ECO:0007669"/>
    <property type="project" value="InterPro"/>
</dbReference>
<dbReference type="RefSeq" id="WP_127759216.1">
    <property type="nucleotide sequence ID" value="NZ_CP026095.1"/>
</dbReference>
<dbReference type="InterPro" id="IPR050090">
    <property type="entry name" value="Tyrosine_recombinase_XerCD"/>
</dbReference>
<dbReference type="KEGG" id="pasa:BAOM_0943"/>
<feature type="domain" description="Tyr recombinase" evidence="4">
    <location>
        <begin position="189"/>
        <end position="434"/>
    </location>
</feature>
<dbReference type="GO" id="GO:0015074">
    <property type="term" value="P:DNA integration"/>
    <property type="evidence" value="ECO:0007669"/>
    <property type="project" value="UniProtKB-KW"/>
</dbReference>